<sequence length="378" mass="44681">MDINCHEKSELYLAVSRCSNYNHCLLFQRLQESIAVCGSMNYQDFGLSDLKKVYLLSHSTNDSRQYLNASCYSKYLNAACYSKNFNHTCYNKYFNNIALIIVYNNPFYDSIPLLSELYGPIFQRVFFCGSIQAKSFSNVTVVNIHRGLFGYECLAEIIRSHHSFEGYLYINDDVVLNYWNLIENKFNINSIWISNNQYGHVNLNESIPTTWYWWISPYGFNNTKHAVQEIYTLGKRFKIYRKYFQMYINNGNNLLLAHSGRSDILYIPRKYAMGFQELSSIFYKYQVFLEIAVPTIVQFLVTTNELKVINGFYIPGDVRKNDERVIDSRIFWILYLSKPHIWFIHPFKLHHKTKHNSDLNLILLKHLLIEKTQRLIQC</sequence>
<dbReference type="PANTHER" id="PTHR31362">
    <property type="entry name" value="GLYCOSYLTRANSFERASE STELLO1-RELATED"/>
    <property type="match status" value="1"/>
</dbReference>
<evidence type="ECO:0000313" key="2">
    <source>
        <dbReference type="RefSeq" id="XP_065665044.1"/>
    </source>
</evidence>
<dbReference type="RefSeq" id="XP_065665044.1">
    <property type="nucleotide sequence ID" value="XM_065808972.1"/>
</dbReference>
<dbReference type="Pfam" id="PF03385">
    <property type="entry name" value="STELLO"/>
    <property type="match status" value="1"/>
</dbReference>
<name>A0ABM4CT29_HYDVU</name>
<reference evidence="2" key="1">
    <citation type="submission" date="2025-08" db="UniProtKB">
        <authorList>
            <consortium name="RefSeq"/>
        </authorList>
    </citation>
    <scope>IDENTIFICATION</scope>
</reference>
<dbReference type="InterPro" id="IPR005049">
    <property type="entry name" value="STL-like"/>
</dbReference>
<evidence type="ECO:0000313" key="1">
    <source>
        <dbReference type="Proteomes" id="UP001652625"/>
    </source>
</evidence>
<organism evidence="1 2">
    <name type="scientific">Hydra vulgaris</name>
    <name type="common">Hydra</name>
    <name type="synonym">Hydra attenuata</name>
    <dbReference type="NCBI Taxonomy" id="6087"/>
    <lineage>
        <taxon>Eukaryota</taxon>
        <taxon>Metazoa</taxon>
        <taxon>Cnidaria</taxon>
        <taxon>Hydrozoa</taxon>
        <taxon>Hydroidolina</taxon>
        <taxon>Anthoathecata</taxon>
        <taxon>Aplanulata</taxon>
        <taxon>Hydridae</taxon>
        <taxon>Hydra</taxon>
    </lineage>
</organism>
<proteinExistence type="predicted"/>
<dbReference type="PANTHER" id="PTHR31362:SF0">
    <property type="entry name" value="EXOSTOSIN DOMAIN-CONTAINING PROTEIN-RELATED"/>
    <property type="match status" value="1"/>
</dbReference>
<gene>
    <name evidence="2" type="primary">LOC101239808</name>
</gene>
<protein>
    <submittedName>
        <fullName evidence="2">Uncharacterized protein LOC101239808 isoform X7</fullName>
    </submittedName>
</protein>
<dbReference type="GeneID" id="101239808"/>
<dbReference type="Proteomes" id="UP001652625">
    <property type="component" value="Chromosome 11"/>
</dbReference>
<keyword evidence="1" id="KW-1185">Reference proteome</keyword>
<accession>A0ABM4CT29</accession>